<dbReference type="AlphaFoldDB" id="A0AB40CV76"/>
<keyword evidence="6" id="KW-0325">Glycoprotein</keyword>
<dbReference type="Pfam" id="PF14541">
    <property type="entry name" value="TAXi_C"/>
    <property type="match status" value="1"/>
</dbReference>
<name>A0AB40CV76_DIOCR</name>
<dbReference type="PANTHER" id="PTHR47967">
    <property type="entry name" value="OS07G0603500 PROTEIN-RELATED"/>
    <property type="match status" value="1"/>
</dbReference>
<dbReference type="Gene3D" id="2.40.70.10">
    <property type="entry name" value="Acid Proteases"/>
    <property type="match status" value="2"/>
</dbReference>
<dbReference type="PANTHER" id="PTHR47967:SF128">
    <property type="entry name" value="ASPARTIC PROTEINASE CDR1-LIKE"/>
    <property type="match status" value="1"/>
</dbReference>
<dbReference type="FunFam" id="2.40.70.10:FF:000016">
    <property type="entry name" value="Probable aspartic protease At2g35615"/>
    <property type="match status" value="1"/>
</dbReference>
<evidence type="ECO:0000256" key="1">
    <source>
        <dbReference type="ARBA" id="ARBA00007447"/>
    </source>
</evidence>
<evidence type="ECO:0000256" key="6">
    <source>
        <dbReference type="ARBA" id="ARBA00023180"/>
    </source>
</evidence>
<keyword evidence="5 8" id="KW-0378">Hydrolase</keyword>
<dbReference type="InterPro" id="IPR001461">
    <property type="entry name" value="Aspartic_peptidase_A1"/>
</dbReference>
<dbReference type="PRINTS" id="PR00792">
    <property type="entry name" value="PEPSIN"/>
</dbReference>
<accession>A0AB40CV76</accession>
<gene>
    <name evidence="11" type="primary">LOC120279535</name>
</gene>
<evidence type="ECO:0000313" key="11">
    <source>
        <dbReference type="RefSeq" id="XP_039142392.1"/>
    </source>
</evidence>
<dbReference type="InterPro" id="IPR034161">
    <property type="entry name" value="Pepsin-like_plant"/>
</dbReference>
<dbReference type="GO" id="GO:0005576">
    <property type="term" value="C:extracellular region"/>
    <property type="evidence" value="ECO:0007669"/>
    <property type="project" value="TreeGrafter"/>
</dbReference>
<evidence type="ECO:0000259" key="9">
    <source>
        <dbReference type="PROSITE" id="PS51767"/>
    </source>
</evidence>
<evidence type="ECO:0000256" key="2">
    <source>
        <dbReference type="ARBA" id="ARBA00022670"/>
    </source>
</evidence>
<keyword evidence="2 8" id="KW-0645">Protease</keyword>
<keyword evidence="3" id="KW-0732">Signal</keyword>
<dbReference type="InterPro" id="IPR051708">
    <property type="entry name" value="Plant_Aspart_Prot_A1"/>
</dbReference>
<dbReference type="GeneID" id="120279535"/>
<protein>
    <submittedName>
        <fullName evidence="11">Aspartic proteinase CDR1-like</fullName>
    </submittedName>
</protein>
<dbReference type="InterPro" id="IPR021109">
    <property type="entry name" value="Peptidase_aspartic_dom_sf"/>
</dbReference>
<keyword evidence="4 8" id="KW-0064">Aspartyl protease</keyword>
<dbReference type="RefSeq" id="XP_039142392.1">
    <property type="nucleotide sequence ID" value="XM_039286458.1"/>
</dbReference>
<evidence type="ECO:0000256" key="7">
    <source>
        <dbReference type="PIRSR" id="PIRSR601461-1"/>
    </source>
</evidence>
<feature type="active site" evidence="7">
    <location>
        <position position="125"/>
    </location>
</feature>
<dbReference type="InterPro" id="IPR033121">
    <property type="entry name" value="PEPTIDASE_A1"/>
</dbReference>
<dbReference type="PROSITE" id="PS51767">
    <property type="entry name" value="PEPTIDASE_A1"/>
    <property type="match status" value="1"/>
</dbReference>
<dbReference type="GO" id="GO:0004190">
    <property type="term" value="F:aspartic-type endopeptidase activity"/>
    <property type="evidence" value="ECO:0007669"/>
    <property type="project" value="UniProtKB-KW"/>
</dbReference>
<dbReference type="Proteomes" id="UP001515500">
    <property type="component" value="Chromosome 16"/>
</dbReference>
<reference evidence="11" key="1">
    <citation type="submission" date="2025-08" db="UniProtKB">
        <authorList>
            <consortium name="RefSeq"/>
        </authorList>
    </citation>
    <scope>IDENTIFICATION</scope>
</reference>
<dbReference type="InterPro" id="IPR032799">
    <property type="entry name" value="TAXi_C"/>
</dbReference>
<comment type="similarity">
    <text evidence="1 8">Belongs to the peptidase A1 family.</text>
</comment>
<feature type="active site" evidence="7">
    <location>
        <position position="342"/>
    </location>
</feature>
<dbReference type="GO" id="GO:0006508">
    <property type="term" value="P:proteolysis"/>
    <property type="evidence" value="ECO:0007669"/>
    <property type="project" value="UniProtKB-KW"/>
</dbReference>
<evidence type="ECO:0000313" key="10">
    <source>
        <dbReference type="Proteomes" id="UP001515500"/>
    </source>
</evidence>
<sequence>MYISHYNVIQFQPYSMASLLLSLLILFSIFSFNIAYSDSSAGMSMNLIHRDSSRSPYYNPSLTSKDRARAIIDRSLYRAHYLSSLISSSTSSPSSIEAKIIPNSFEYLMEFEIGTPPFKVLAIADTGSDLIWLQCKPCIQCYHQIPPIFDPRNSSTFSTVSCKTDSCEAIPTAGCGKGSLCQYQYSYGDQSFTIGDLAQETLTFSSNASGGSSSLPKLFFGCSHKSNGTFDKHGGGLVGLGGGSLSLVSQLGSSIGKKFSYCLVPYGENATSTLNFGKDATVNGPGVVSTPIIPGSQDTFYFLSLEEITVGKDDNNSVVATTTTTPSGSRKKDDVEGNIIIDSGTTITFIPSTMLKPLVTTLLDKIKLTRVDDPDGFFSLCFKDDGSSVSDDAFPDITFKFTDAPVVLSPLQAFVHISDDVVCLGMVSSDDMGISIYGNVAQQNFHIGYDLINKRLSIAPAQCSNYL</sequence>
<dbReference type="SUPFAM" id="SSF50630">
    <property type="entry name" value="Acid proteases"/>
    <property type="match status" value="1"/>
</dbReference>
<dbReference type="Pfam" id="PF14543">
    <property type="entry name" value="TAXi_N"/>
    <property type="match status" value="1"/>
</dbReference>
<dbReference type="InterPro" id="IPR032861">
    <property type="entry name" value="TAXi_N"/>
</dbReference>
<dbReference type="CDD" id="cd05476">
    <property type="entry name" value="pepsin_A_like_plant"/>
    <property type="match status" value="1"/>
</dbReference>
<dbReference type="InterPro" id="IPR001969">
    <property type="entry name" value="Aspartic_peptidase_AS"/>
</dbReference>
<keyword evidence="10" id="KW-1185">Reference proteome</keyword>
<evidence type="ECO:0000256" key="3">
    <source>
        <dbReference type="ARBA" id="ARBA00022729"/>
    </source>
</evidence>
<dbReference type="PROSITE" id="PS00141">
    <property type="entry name" value="ASP_PROTEASE"/>
    <property type="match status" value="2"/>
</dbReference>
<evidence type="ECO:0000256" key="5">
    <source>
        <dbReference type="ARBA" id="ARBA00022801"/>
    </source>
</evidence>
<feature type="domain" description="Peptidase A1" evidence="9">
    <location>
        <begin position="107"/>
        <end position="459"/>
    </location>
</feature>
<evidence type="ECO:0000256" key="8">
    <source>
        <dbReference type="RuleBase" id="RU000454"/>
    </source>
</evidence>
<organism evidence="10 11">
    <name type="scientific">Dioscorea cayennensis subsp. rotundata</name>
    <name type="common">White Guinea yam</name>
    <name type="synonym">Dioscorea rotundata</name>
    <dbReference type="NCBI Taxonomy" id="55577"/>
    <lineage>
        <taxon>Eukaryota</taxon>
        <taxon>Viridiplantae</taxon>
        <taxon>Streptophyta</taxon>
        <taxon>Embryophyta</taxon>
        <taxon>Tracheophyta</taxon>
        <taxon>Spermatophyta</taxon>
        <taxon>Magnoliopsida</taxon>
        <taxon>Liliopsida</taxon>
        <taxon>Dioscoreales</taxon>
        <taxon>Dioscoreaceae</taxon>
        <taxon>Dioscorea</taxon>
    </lineage>
</organism>
<evidence type="ECO:0000256" key="4">
    <source>
        <dbReference type="ARBA" id="ARBA00022750"/>
    </source>
</evidence>
<proteinExistence type="inferred from homology"/>